<feature type="signal peptide" evidence="1">
    <location>
        <begin position="1"/>
        <end position="21"/>
    </location>
</feature>
<keyword evidence="1" id="KW-0732">Signal</keyword>
<evidence type="ECO:0000313" key="2">
    <source>
        <dbReference type="EMBL" id="MXU83143.1"/>
    </source>
</evidence>
<sequence>MRTCTRRAWLLSSSRCASVTASCVGRTSSLSMGITAPTSQGHRSRSTSCAARNSLSTSVCLIASKRLMMANSN</sequence>
<proteinExistence type="predicted"/>
<name>A0A6B0UAQ4_IXORI</name>
<reference evidence="2" key="1">
    <citation type="submission" date="2019-12" db="EMBL/GenBank/DDBJ databases">
        <title>An insight into the sialome of adult female Ixodes ricinus ticks feeding for 6 days.</title>
        <authorList>
            <person name="Perner J."/>
            <person name="Ribeiro J.M.C."/>
        </authorList>
    </citation>
    <scope>NUCLEOTIDE SEQUENCE</scope>
    <source>
        <strain evidence="2">Semi-engorged</strain>
        <tissue evidence="2">Salivary glands</tissue>
    </source>
</reference>
<protein>
    <submittedName>
        <fullName evidence="2">Putative secreted protein</fullName>
    </submittedName>
</protein>
<organism evidence="2">
    <name type="scientific">Ixodes ricinus</name>
    <name type="common">Common tick</name>
    <name type="synonym">Acarus ricinus</name>
    <dbReference type="NCBI Taxonomy" id="34613"/>
    <lineage>
        <taxon>Eukaryota</taxon>
        <taxon>Metazoa</taxon>
        <taxon>Ecdysozoa</taxon>
        <taxon>Arthropoda</taxon>
        <taxon>Chelicerata</taxon>
        <taxon>Arachnida</taxon>
        <taxon>Acari</taxon>
        <taxon>Parasitiformes</taxon>
        <taxon>Ixodida</taxon>
        <taxon>Ixodoidea</taxon>
        <taxon>Ixodidae</taxon>
        <taxon>Ixodinae</taxon>
        <taxon>Ixodes</taxon>
    </lineage>
</organism>
<feature type="chain" id="PRO_5025571132" evidence="1">
    <location>
        <begin position="22"/>
        <end position="73"/>
    </location>
</feature>
<dbReference type="AlphaFoldDB" id="A0A6B0UAQ4"/>
<accession>A0A6B0UAQ4</accession>
<dbReference type="EMBL" id="GIFC01001060">
    <property type="protein sequence ID" value="MXU83143.1"/>
    <property type="molecule type" value="Transcribed_RNA"/>
</dbReference>
<evidence type="ECO:0000256" key="1">
    <source>
        <dbReference type="SAM" id="SignalP"/>
    </source>
</evidence>